<dbReference type="InterPro" id="IPR001394">
    <property type="entry name" value="Peptidase_C19_UCH"/>
</dbReference>
<gene>
    <name evidence="3" type="ORF">M441DRAFT_26568</name>
</gene>
<evidence type="ECO:0000313" key="4">
    <source>
        <dbReference type="Proteomes" id="UP000240493"/>
    </source>
</evidence>
<dbReference type="FunFam" id="3.90.70.10:FF:000136">
    <property type="entry name" value="Ubiquitin C-terminal hydrolase, putative"/>
    <property type="match status" value="1"/>
</dbReference>
<dbReference type="InterPro" id="IPR018200">
    <property type="entry name" value="USP_CS"/>
</dbReference>
<dbReference type="EMBL" id="KZ679261">
    <property type="protein sequence ID" value="PTB41344.1"/>
    <property type="molecule type" value="Genomic_DNA"/>
</dbReference>
<dbReference type="GO" id="GO:0005829">
    <property type="term" value="C:cytosol"/>
    <property type="evidence" value="ECO:0007669"/>
    <property type="project" value="TreeGrafter"/>
</dbReference>
<proteinExistence type="predicted"/>
<dbReference type="InterPro" id="IPR021905">
    <property type="entry name" value="DUF3517"/>
</dbReference>
<name>A0A2T3Z953_TRIA4</name>
<feature type="compositionally biased region" description="Polar residues" evidence="1">
    <location>
        <begin position="105"/>
        <end position="132"/>
    </location>
</feature>
<dbReference type="GO" id="GO:0005634">
    <property type="term" value="C:nucleus"/>
    <property type="evidence" value="ECO:0007669"/>
    <property type="project" value="TreeGrafter"/>
</dbReference>
<dbReference type="InterPro" id="IPR038765">
    <property type="entry name" value="Papain-like_cys_pep_sf"/>
</dbReference>
<feature type="compositionally biased region" description="Polar residues" evidence="1">
    <location>
        <begin position="59"/>
        <end position="71"/>
    </location>
</feature>
<organism evidence="3 4">
    <name type="scientific">Trichoderma asperellum (strain ATCC 204424 / CBS 433.97 / NBRC 101777)</name>
    <dbReference type="NCBI Taxonomy" id="1042311"/>
    <lineage>
        <taxon>Eukaryota</taxon>
        <taxon>Fungi</taxon>
        <taxon>Dikarya</taxon>
        <taxon>Ascomycota</taxon>
        <taxon>Pezizomycotina</taxon>
        <taxon>Sordariomycetes</taxon>
        <taxon>Hypocreomycetidae</taxon>
        <taxon>Hypocreales</taxon>
        <taxon>Hypocreaceae</taxon>
        <taxon>Trichoderma</taxon>
    </lineage>
</organism>
<sequence>MAPVPEILDALEPKTSPEPSSTRPNPFDDSDVSSRKRRRTSASGSPSASVETGVHRSDSGSSPFSTVNTSVAALDDKMKVDQDPEQPRTPPQRVNSPAFSPEPPTSSRVTINLRNAPYSDSTASPSAPQCFSPSKVRIQTPEEDQVQKSIEEEADLDLALNSGGGLGNAHASPVASPSPPVEVIAIQEDDSIAEEVELVFDQALLDSSITDPTMEFPYHNTQNTLLETSNRLRDYVSSQSSLDPSVFEQVRDWLDRFLSFANQNNSQVVLSSLRQNKPFWLSLPNVIDATISRQHCLSTLPGVQAIRVAVLNFYHSYLALTAQLVMLDYQSIQEWQANIQPHPDGPLLFAPGYLYQLHRLKQYHEHLRDGDFSDFPPNSWGRVDPASYFIYQLQTFPGGNIESLGRLATALTEVVSIVPRLADILAPIAQVLVSCLQKPADVVGLDSQEQLRKFYDLWKSLSSLLGVVIDRHVGYLTKDKAASLIEALGEMLRICLPCGHEDTIRLLEDHQAEYPDLVTSERENLSTSQTVHAIAWEWRTDMLARLIRSTQMQLRVMAIEVMSNELVDSWRRLGDRFIDPQAPQVPLDPFLNHQSRYLLRINLVDYLIGPNCHPELMSGSTNIIGFLVVTKMYNAAHTDRLWQGSTESQDPRVARALTELTSSVTNLLDRTALLSLCEKFRTLPIQDFNQSIIFLWGCVLKELVLRCQKEQISLGLLPYELCLRLLREASICTPASQSLYPEVHSEVMARLDNLVAFGIDDQDRQKLYSDCVEDVAAKSPTTLGSLCCLQFALKGNVAGELNVLIEQFDFARLLVEELEYAIHAGRAAGMPMVLSGTLNRPRRDFIAKVIRHRPDAISGDLGKKLWNLLVGTACLGEEDRNCGWGIFMAFDRKTAAENPFLQLCYSQYLPNLPTSCFCRGMLNCVNAQLSSAVNDNAVDCALDDQNYLIQSGLEQLWRIILYADDAESVSIGIKTLAVDVYLDSKAISTYPFNRARQVHSSFVDRCLGQLKDAARKIKASSDGTSSGEDEPMVIVASEDEIQEQERIFTRTLRLLKLFVETHYTKPALCAPDFRPFAKQDPKEVQGDLTMLQYQSFDDGLHTEMKPLHIGKLNTAASLLSSLKLETGFDCYRVFYQGRQFLPTEEEICRSLDSLDVNEGLILVRREENDPINIVRVKPGSSPIEIQILSRFQELWTCLGMEDAISKEIYSLLIQLPTDGGIIDLFESPTATHTDIFPPRQPYKSLYVIRALTEYIESIRLIESSDEEGIKALRFSRSSYEEALRKSYSLIVLAISNESFLDQITPSLQIELMEALMATFVRLLQNTWLLSAQPVNDGATYPSPSRLVDILSYASGAMQEGSESLIDRAIAAILRLCLFHNAFMEEIATLPSFTNLLKKLILLDPRSTVRKHVVEMIKEAVETEGGYMQDSLTVPSERSIAVSSYPLTKYAWSTITSFLSEAISIPSQCHEFFGGLTYLLYRASQIMSPEVDTPAFAAQVCGLLLSHNSTESLDQPETQDVLANDLLSILLSCLQVDETLPASPSLPDDIVQKLLWRHLFPKQRTQLGHPMQKVLLNANTRQKLYEVILRLAENNQVILGPLFRSLNSLVPYFSGEEDGHYIYDLPYQFNREKAIKPCGYVGLRNLSNTCYLNALLTQLFMNTQFRRFILSLDIPNNAGSQQLLFHAQKLLAYMQESPCRFVDPEQFVGSIRTYEDTYIDINSQMDVDEFYNLLFDRLEAQLLTDDQKRKLRGIYGGQLVQQIKSRECTHVSERFEPFSAIQCDINGKRTLQESLEAYVGGEIMEGDNKYKCSSCDRHVDAVKRACLKDVPDNLIFHLKRFDFSLRTLQRSKINDYFSFPRTIDMRPYTIDYLSNPATGTTQEDIFELVGILVHSGTAESGHYYSFIRERTSTDDQPRWFEFNDDNVSLWDPRNMANHTFGGLSQQSIHDTNGTGYTKNYSGYMLFYQRASALAAEQQQATSSTTGAVAPVQVEIPPHLKEHILRENTVILKRHCLFDPNYITFVESCFAQARLFGNNSSLSPGQQQSLDPIYDLPHGLKDLAMEVAISHLDQLVTRIEDTPNFKSFSEMIRRAVVECGDCAIAFFEYFSRRHAAFRMLVQRHPDAAVRTFSWKTLILAMEKIAIETPNVYDPLSPNIIQDDRSDIAVDSPASRSSPSPRPSVLEEAVLLFDHLWRHFHFHLRSWDEVFGLLLDFARMGPREVAHLLANDYLLKLLRIIAADTMMELPLNYARMLNNIFRRVPRPPSYAAILALIDYFISQLEPMLGAQYIVDTPEERLNCDEAPFPWTADEVQLIHSHPERQLASFFIEKLLAIDQARPITHSILGRLTTLASQMDLRILNSLRKKLEADSTMQPMDPFLRAAAQYLESTQSAAHSRSIIRFIAAQAQSLQNSEPVAFLEFFSASLNLKRPHGDIVRTIETCSLETLPDWVPHLLAYGDCGIKYDTERFLDTELFDRMPNADDVDEDDIAMLERREISKEVIRRLGMACVFYLRDTHIKQRAHIGRDTASMMVQVAAKCTPFFSDEPGVDDERSIEFNNLQREIANAVRTIIVDEVEDDNSDWEGSYMSSDPLDCQPDLGIQQIGEPDEALAT</sequence>
<feature type="domain" description="USP" evidence="2">
    <location>
        <begin position="1640"/>
        <end position="1969"/>
    </location>
</feature>
<keyword evidence="4" id="KW-1185">Reference proteome</keyword>
<evidence type="ECO:0000313" key="3">
    <source>
        <dbReference type="EMBL" id="PTB41344.1"/>
    </source>
</evidence>
<feature type="region of interest" description="Disordered" evidence="1">
    <location>
        <begin position="1"/>
        <end position="133"/>
    </location>
</feature>
<dbReference type="Pfam" id="PF00443">
    <property type="entry name" value="UCH"/>
    <property type="match status" value="1"/>
</dbReference>
<dbReference type="PANTHER" id="PTHR24006:SF827">
    <property type="entry name" value="UBIQUITIN CARBOXYL-TERMINAL HYDROLASE 34"/>
    <property type="match status" value="1"/>
</dbReference>
<dbReference type="InterPro" id="IPR050164">
    <property type="entry name" value="Peptidase_C19"/>
</dbReference>
<dbReference type="Proteomes" id="UP000240493">
    <property type="component" value="Unassembled WGS sequence"/>
</dbReference>
<dbReference type="PROSITE" id="PS00973">
    <property type="entry name" value="USP_2"/>
    <property type="match status" value="1"/>
</dbReference>
<dbReference type="GO" id="GO:0004843">
    <property type="term" value="F:cysteine-type deubiquitinase activity"/>
    <property type="evidence" value="ECO:0007669"/>
    <property type="project" value="InterPro"/>
</dbReference>
<feature type="compositionally biased region" description="Basic and acidic residues" evidence="1">
    <location>
        <begin position="74"/>
        <end position="86"/>
    </location>
</feature>
<dbReference type="SUPFAM" id="SSF54001">
    <property type="entry name" value="Cysteine proteinases"/>
    <property type="match status" value="1"/>
</dbReference>
<evidence type="ECO:0000259" key="2">
    <source>
        <dbReference type="PROSITE" id="PS50235"/>
    </source>
</evidence>
<dbReference type="GO" id="GO:0016579">
    <property type="term" value="P:protein deubiquitination"/>
    <property type="evidence" value="ECO:0007669"/>
    <property type="project" value="InterPro"/>
</dbReference>
<accession>A0A2T3Z953</accession>
<dbReference type="Pfam" id="PF12030">
    <property type="entry name" value="DUF3517"/>
    <property type="match status" value="1"/>
</dbReference>
<dbReference type="OrthoDB" id="420187at2759"/>
<dbReference type="InterPro" id="IPR028889">
    <property type="entry name" value="USP"/>
</dbReference>
<dbReference type="STRING" id="1042311.A0A2T3Z953"/>
<dbReference type="Gene3D" id="3.90.70.10">
    <property type="entry name" value="Cysteine proteinases"/>
    <property type="match status" value="1"/>
</dbReference>
<dbReference type="CDD" id="cd02659">
    <property type="entry name" value="peptidase_C19C"/>
    <property type="match status" value="1"/>
</dbReference>
<protein>
    <recommendedName>
        <fullName evidence="2">USP domain-containing protein</fullName>
    </recommendedName>
</protein>
<dbReference type="PROSITE" id="PS50235">
    <property type="entry name" value="USP_3"/>
    <property type="match status" value="1"/>
</dbReference>
<dbReference type="PANTHER" id="PTHR24006">
    <property type="entry name" value="UBIQUITIN CARBOXYL-TERMINAL HYDROLASE"/>
    <property type="match status" value="1"/>
</dbReference>
<evidence type="ECO:0000256" key="1">
    <source>
        <dbReference type="SAM" id="MobiDB-lite"/>
    </source>
</evidence>
<reference evidence="3 4" key="1">
    <citation type="submission" date="2016-07" db="EMBL/GenBank/DDBJ databases">
        <title>Multiple horizontal gene transfer events from other fungi enriched the ability of initially mycotrophic Trichoderma (Ascomycota) to feed on dead plant biomass.</title>
        <authorList>
            <consortium name="DOE Joint Genome Institute"/>
            <person name="Aerts A."/>
            <person name="Atanasova L."/>
            <person name="Chenthamara K."/>
            <person name="Zhang J."/>
            <person name="Grujic M."/>
            <person name="Henrissat B."/>
            <person name="Kuo A."/>
            <person name="Salamov A."/>
            <person name="Lipzen A."/>
            <person name="Labutti K."/>
            <person name="Barry K."/>
            <person name="Miao Y."/>
            <person name="Rahimi M.J."/>
            <person name="Shen Q."/>
            <person name="Grigoriev I.V."/>
            <person name="Kubicek C.P."/>
            <person name="Druzhinina I.S."/>
        </authorList>
    </citation>
    <scope>NUCLEOTIDE SEQUENCE [LARGE SCALE GENOMIC DNA]</scope>
    <source>
        <strain evidence="3 4">CBS 433.97</strain>
    </source>
</reference>